<protein>
    <recommendedName>
        <fullName evidence="3">Glycosyltransferase</fullName>
    </recommendedName>
</protein>
<organism evidence="1 2">
    <name type="scientific">Frondihabitans sucicola</name>
    <dbReference type="NCBI Taxonomy" id="1268041"/>
    <lineage>
        <taxon>Bacteria</taxon>
        <taxon>Bacillati</taxon>
        <taxon>Actinomycetota</taxon>
        <taxon>Actinomycetes</taxon>
        <taxon>Micrococcales</taxon>
        <taxon>Microbacteriaceae</taxon>
        <taxon>Frondihabitans</taxon>
    </lineage>
</organism>
<evidence type="ECO:0000313" key="2">
    <source>
        <dbReference type="Proteomes" id="UP001321486"/>
    </source>
</evidence>
<dbReference type="SUPFAM" id="SSF53756">
    <property type="entry name" value="UDP-Glycosyltransferase/glycogen phosphorylase"/>
    <property type="match status" value="1"/>
</dbReference>
<dbReference type="Gene3D" id="3.40.50.2000">
    <property type="entry name" value="Glycogen Phosphorylase B"/>
    <property type="match status" value="1"/>
</dbReference>
<dbReference type="Proteomes" id="UP001321486">
    <property type="component" value="Chromosome"/>
</dbReference>
<reference evidence="2" key="1">
    <citation type="journal article" date="2019" name="Int. J. Syst. Evol. Microbiol.">
        <title>The Global Catalogue of Microorganisms (GCM) 10K type strain sequencing project: providing services to taxonomists for standard genome sequencing and annotation.</title>
        <authorList>
            <consortium name="The Broad Institute Genomics Platform"/>
            <consortium name="The Broad Institute Genome Sequencing Center for Infectious Disease"/>
            <person name="Wu L."/>
            <person name="Ma J."/>
        </authorList>
    </citation>
    <scope>NUCLEOTIDE SEQUENCE [LARGE SCALE GENOMIC DNA]</scope>
    <source>
        <strain evidence="2">NBRC 108728</strain>
    </source>
</reference>
<keyword evidence="2" id="KW-1185">Reference proteome</keyword>
<name>A0ABM8GQY7_9MICO</name>
<evidence type="ECO:0008006" key="3">
    <source>
        <dbReference type="Google" id="ProtNLM"/>
    </source>
</evidence>
<sequence length="243" mass="25377">MNVVRRTKAYAAFAEDAVGISVSSHHEAALFLQHRIGSTSPKVIPLGARSVHASPGISSAAGSTGVEILMAGYVYPGKGHDEVLAAAAVLAGRDLGPIRLTVLGGAAPGHEAEARRLAARAGDTGVHFTVTGYLDRPSYESALAAPGVPVVAHLHYSASRSLLDWAEAGRKALVVGMRYTEEMAALRPGTLVLTESDPLSLADSIERLAGDRRATRLGPGVLLAPSLDDVAAVHLSWWANLPW</sequence>
<evidence type="ECO:0000313" key="1">
    <source>
        <dbReference type="EMBL" id="BDZ50879.1"/>
    </source>
</evidence>
<dbReference type="EMBL" id="AP027732">
    <property type="protein sequence ID" value="BDZ50879.1"/>
    <property type="molecule type" value="Genomic_DNA"/>
</dbReference>
<gene>
    <name evidence="1" type="ORF">GCM10025867_31200</name>
</gene>
<proteinExistence type="predicted"/>
<accession>A0ABM8GQY7</accession>